<reference evidence="2" key="1">
    <citation type="submission" date="2022-11" db="EMBL/GenBank/DDBJ databases">
        <title>Genome Resource of Sclerotinia nivalis Strain SnTB1, a Plant Pathogen Isolated from American Ginseng.</title>
        <authorList>
            <person name="Fan S."/>
        </authorList>
    </citation>
    <scope>NUCLEOTIDE SEQUENCE</scope>
    <source>
        <strain evidence="2">SnTB1</strain>
    </source>
</reference>
<evidence type="ECO:0000256" key="1">
    <source>
        <dbReference type="SAM" id="MobiDB-lite"/>
    </source>
</evidence>
<dbReference type="EMBL" id="JAPEIS010000015">
    <property type="protein sequence ID" value="KAJ8059172.1"/>
    <property type="molecule type" value="Genomic_DNA"/>
</dbReference>
<keyword evidence="3" id="KW-1185">Reference proteome</keyword>
<organism evidence="2 3">
    <name type="scientific">Sclerotinia nivalis</name>
    <dbReference type="NCBI Taxonomy" id="352851"/>
    <lineage>
        <taxon>Eukaryota</taxon>
        <taxon>Fungi</taxon>
        <taxon>Dikarya</taxon>
        <taxon>Ascomycota</taxon>
        <taxon>Pezizomycotina</taxon>
        <taxon>Leotiomycetes</taxon>
        <taxon>Helotiales</taxon>
        <taxon>Sclerotiniaceae</taxon>
        <taxon>Sclerotinia</taxon>
    </lineage>
</organism>
<comment type="caution">
    <text evidence="2">The sequence shown here is derived from an EMBL/GenBank/DDBJ whole genome shotgun (WGS) entry which is preliminary data.</text>
</comment>
<name>A0A9X0AAM1_9HELO</name>
<gene>
    <name evidence="2" type="ORF">OCU04_012146</name>
</gene>
<protein>
    <submittedName>
        <fullName evidence="2">Uncharacterized protein</fullName>
    </submittedName>
</protein>
<evidence type="ECO:0000313" key="2">
    <source>
        <dbReference type="EMBL" id="KAJ8059172.1"/>
    </source>
</evidence>
<feature type="region of interest" description="Disordered" evidence="1">
    <location>
        <begin position="83"/>
        <end position="117"/>
    </location>
</feature>
<sequence length="131" mass="14649">MCSGSEIALLLYHRIHSGIPSYPPPKNENLHPQSALPILPPLPISVPIFPSSTINAIATIANIDTIHLVPPLLLLLPNIPPISKPPPLLHPRKRRKKYCPKNTKQRSNQSPKCNNFGTTWPEKLHNFRTLI</sequence>
<dbReference type="AlphaFoldDB" id="A0A9X0AAM1"/>
<proteinExistence type="predicted"/>
<feature type="compositionally biased region" description="Polar residues" evidence="1">
    <location>
        <begin position="105"/>
        <end position="117"/>
    </location>
</feature>
<accession>A0A9X0AAM1</accession>
<evidence type="ECO:0000313" key="3">
    <source>
        <dbReference type="Proteomes" id="UP001152300"/>
    </source>
</evidence>
<dbReference type="Proteomes" id="UP001152300">
    <property type="component" value="Unassembled WGS sequence"/>
</dbReference>
<feature type="compositionally biased region" description="Basic residues" evidence="1">
    <location>
        <begin position="90"/>
        <end position="99"/>
    </location>
</feature>